<feature type="chain" id="PRO_5021233522" evidence="1">
    <location>
        <begin position="28"/>
        <end position="108"/>
    </location>
</feature>
<keyword evidence="1" id="KW-0732">Signal</keyword>
<dbReference type="InterPro" id="IPR001192">
    <property type="entry name" value="PI-PLC_fam"/>
</dbReference>
<accession>A0A4Z2E7F8</accession>
<dbReference type="Pfam" id="PF00168">
    <property type="entry name" value="C2"/>
    <property type="match status" value="1"/>
</dbReference>
<dbReference type="Proteomes" id="UP000314294">
    <property type="component" value="Unassembled WGS sequence"/>
</dbReference>
<dbReference type="CDD" id="cd00275">
    <property type="entry name" value="C2_PLC_like"/>
    <property type="match status" value="1"/>
</dbReference>
<gene>
    <name evidence="3" type="primary">PLCL1_2</name>
    <name evidence="3" type="ORF">EYF80_065374</name>
</gene>
<keyword evidence="4" id="KW-1185">Reference proteome</keyword>
<dbReference type="GO" id="GO:0004435">
    <property type="term" value="F:phosphatidylinositol-4,5-bisphosphate phospholipase C activity"/>
    <property type="evidence" value="ECO:0007669"/>
    <property type="project" value="TreeGrafter"/>
</dbReference>
<dbReference type="GO" id="GO:0051209">
    <property type="term" value="P:release of sequestered calcium ion into cytosol"/>
    <property type="evidence" value="ECO:0007669"/>
    <property type="project" value="TreeGrafter"/>
</dbReference>
<dbReference type="PANTHER" id="PTHR10336">
    <property type="entry name" value="PHOSPHOINOSITIDE-SPECIFIC PHOSPHOLIPASE C FAMILY PROTEIN"/>
    <property type="match status" value="1"/>
</dbReference>
<dbReference type="Gene3D" id="2.60.40.150">
    <property type="entry name" value="C2 domain"/>
    <property type="match status" value="1"/>
</dbReference>
<feature type="domain" description="C2" evidence="2">
    <location>
        <begin position="3"/>
        <end position="108"/>
    </location>
</feature>
<sequence>MWPECECSLSCSLFVSCLCCTVQVISAHNLPKPQGSGAKGEVIDPYVVLELHGVPADCAEQRTRTAAQNQDDPLFDETFEFRVRPAAAPTRRPECLVGTTHAGLFVCL</sequence>
<dbReference type="PANTHER" id="PTHR10336:SF102">
    <property type="entry name" value="INACTIVE PHOSPHOLIPASE C-LIKE PROTEIN 1"/>
    <property type="match status" value="1"/>
</dbReference>
<name>A0A4Z2E7F8_9TELE</name>
<comment type="caution">
    <text evidence="3">The sequence shown here is derived from an EMBL/GenBank/DDBJ whole genome shotgun (WGS) entry which is preliminary data.</text>
</comment>
<dbReference type="GO" id="GO:0048015">
    <property type="term" value="P:phosphatidylinositol-mediated signaling"/>
    <property type="evidence" value="ECO:0007669"/>
    <property type="project" value="TreeGrafter"/>
</dbReference>
<evidence type="ECO:0000313" key="3">
    <source>
        <dbReference type="EMBL" id="TNN24500.1"/>
    </source>
</evidence>
<dbReference type="GO" id="GO:0046488">
    <property type="term" value="P:phosphatidylinositol metabolic process"/>
    <property type="evidence" value="ECO:0007669"/>
    <property type="project" value="TreeGrafter"/>
</dbReference>
<feature type="signal peptide" evidence="1">
    <location>
        <begin position="1"/>
        <end position="27"/>
    </location>
</feature>
<dbReference type="AlphaFoldDB" id="A0A4Z2E7F8"/>
<dbReference type="PROSITE" id="PS50004">
    <property type="entry name" value="C2"/>
    <property type="match status" value="1"/>
</dbReference>
<reference evidence="3 4" key="1">
    <citation type="submission" date="2019-03" db="EMBL/GenBank/DDBJ databases">
        <title>First draft genome of Liparis tanakae, snailfish: a comprehensive survey of snailfish specific genes.</title>
        <authorList>
            <person name="Kim W."/>
            <person name="Song I."/>
            <person name="Jeong J.-H."/>
            <person name="Kim D."/>
            <person name="Kim S."/>
            <person name="Ryu S."/>
            <person name="Song J.Y."/>
            <person name="Lee S.K."/>
        </authorList>
    </citation>
    <scope>NUCLEOTIDE SEQUENCE [LARGE SCALE GENOMIC DNA]</scope>
    <source>
        <tissue evidence="3">Muscle</tissue>
    </source>
</reference>
<dbReference type="EMBL" id="SRLO01015197">
    <property type="protein sequence ID" value="TNN24500.1"/>
    <property type="molecule type" value="Genomic_DNA"/>
</dbReference>
<dbReference type="InterPro" id="IPR000008">
    <property type="entry name" value="C2_dom"/>
</dbReference>
<protein>
    <submittedName>
        <fullName evidence="3">Inactive phospholipase C-like protein 1</fullName>
    </submittedName>
</protein>
<organism evidence="3 4">
    <name type="scientific">Liparis tanakae</name>
    <name type="common">Tanaka's snailfish</name>
    <dbReference type="NCBI Taxonomy" id="230148"/>
    <lineage>
        <taxon>Eukaryota</taxon>
        <taxon>Metazoa</taxon>
        <taxon>Chordata</taxon>
        <taxon>Craniata</taxon>
        <taxon>Vertebrata</taxon>
        <taxon>Euteleostomi</taxon>
        <taxon>Actinopterygii</taxon>
        <taxon>Neopterygii</taxon>
        <taxon>Teleostei</taxon>
        <taxon>Neoteleostei</taxon>
        <taxon>Acanthomorphata</taxon>
        <taxon>Eupercaria</taxon>
        <taxon>Perciformes</taxon>
        <taxon>Cottioidei</taxon>
        <taxon>Cottales</taxon>
        <taxon>Liparidae</taxon>
        <taxon>Liparis</taxon>
    </lineage>
</organism>
<evidence type="ECO:0000259" key="2">
    <source>
        <dbReference type="PROSITE" id="PS50004"/>
    </source>
</evidence>
<proteinExistence type="predicted"/>
<evidence type="ECO:0000313" key="4">
    <source>
        <dbReference type="Proteomes" id="UP000314294"/>
    </source>
</evidence>
<dbReference type="OrthoDB" id="269822at2759"/>
<evidence type="ECO:0000256" key="1">
    <source>
        <dbReference type="SAM" id="SignalP"/>
    </source>
</evidence>
<dbReference type="GO" id="GO:0007214">
    <property type="term" value="P:gamma-aminobutyric acid signaling pathway"/>
    <property type="evidence" value="ECO:0007669"/>
    <property type="project" value="TreeGrafter"/>
</dbReference>
<dbReference type="GO" id="GO:0032228">
    <property type="term" value="P:regulation of synaptic transmission, GABAergic"/>
    <property type="evidence" value="ECO:0007669"/>
    <property type="project" value="TreeGrafter"/>
</dbReference>
<dbReference type="SUPFAM" id="SSF49562">
    <property type="entry name" value="C2 domain (Calcium/lipid-binding domain, CaLB)"/>
    <property type="match status" value="1"/>
</dbReference>
<dbReference type="InterPro" id="IPR035892">
    <property type="entry name" value="C2_domain_sf"/>
</dbReference>